<evidence type="ECO:0000256" key="1">
    <source>
        <dbReference type="ARBA" id="ARBA00001954"/>
    </source>
</evidence>
<dbReference type="InterPro" id="IPR003347">
    <property type="entry name" value="JmjC_dom"/>
</dbReference>
<dbReference type="Pfam" id="PF08007">
    <property type="entry name" value="JmjC_2"/>
    <property type="match status" value="1"/>
</dbReference>
<comment type="caution">
    <text evidence="5">The sequence shown here is derived from an EMBL/GenBank/DDBJ whole genome shotgun (WGS) entry which is preliminary data.</text>
</comment>
<evidence type="ECO:0000313" key="6">
    <source>
        <dbReference type="Proteomes" id="UP001079430"/>
    </source>
</evidence>
<dbReference type="InterPro" id="IPR039994">
    <property type="entry name" value="NO66-like"/>
</dbReference>
<dbReference type="SUPFAM" id="SSF51197">
    <property type="entry name" value="Clavaminate synthase-like"/>
    <property type="match status" value="1"/>
</dbReference>
<dbReference type="Gene3D" id="2.60.120.650">
    <property type="entry name" value="Cupin"/>
    <property type="match status" value="1"/>
</dbReference>
<sequence>MITPSVTEQLLSPLSIEEFGGGIFDLNYLLLAPNGTRFPFITAESIRYALTELDIPLSCIDLARDGAPIDKRMYGCGNFANRSRIWDLFSEGCTIIFRTADRWLPSLRTACADISDELGMRLQANIYLTPSSNYSSPPHFDPHHIFILQIEGQKKWEIYDGSYEKPRVQDRFDEGIHEVWHLKDELILSSGCLLYLPRGIIHKPISISDSIHVSLGFSRLCVSDCLAFLCGIAGEQSVDYRTHVVVEGDEEAIADQLSKQLSKYTTNLCDAKKFAAACGPACRSTRNECVLTFLAQTRIHQQFVTARQYGWSISKYLPSPTRPNLPSREKTHSLTSPLVLTQIMPLPHIPQRSGPVSAKV</sequence>
<proteinExistence type="predicted"/>
<dbReference type="RefSeq" id="WP_269279042.1">
    <property type="nucleotide sequence ID" value="NZ_JAPVOI010000004.1"/>
</dbReference>
<evidence type="ECO:0000256" key="3">
    <source>
        <dbReference type="ARBA" id="ARBA00023004"/>
    </source>
</evidence>
<name>A0ABT4KFD6_9HYPH</name>
<dbReference type="PROSITE" id="PS51184">
    <property type="entry name" value="JMJC"/>
    <property type="match status" value="1"/>
</dbReference>
<protein>
    <recommendedName>
        <fullName evidence="4">JmjC domain-containing protein</fullName>
    </recommendedName>
</protein>
<evidence type="ECO:0000256" key="2">
    <source>
        <dbReference type="ARBA" id="ARBA00022723"/>
    </source>
</evidence>
<dbReference type="Proteomes" id="UP001079430">
    <property type="component" value="Unassembled WGS sequence"/>
</dbReference>
<evidence type="ECO:0000313" key="5">
    <source>
        <dbReference type="EMBL" id="MCZ4090602.1"/>
    </source>
</evidence>
<evidence type="ECO:0000259" key="4">
    <source>
        <dbReference type="PROSITE" id="PS51184"/>
    </source>
</evidence>
<feature type="domain" description="JmjC" evidence="4">
    <location>
        <begin position="93"/>
        <end position="234"/>
    </location>
</feature>
<dbReference type="EMBL" id="JAPVOI010000004">
    <property type="protein sequence ID" value="MCZ4090602.1"/>
    <property type="molecule type" value="Genomic_DNA"/>
</dbReference>
<keyword evidence="6" id="KW-1185">Reference proteome</keyword>
<keyword evidence="2" id="KW-0479">Metal-binding</keyword>
<dbReference type="PANTHER" id="PTHR13096:SF8">
    <property type="entry name" value="RIBOSOMAL OXYGENASE 1"/>
    <property type="match status" value="1"/>
</dbReference>
<keyword evidence="3" id="KW-0408">Iron</keyword>
<organism evidence="5 6">
    <name type="scientific">Sinorhizobium psoraleae</name>
    <dbReference type="NCBI Taxonomy" id="520838"/>
    <lineage>
        <taxon>Bacteria</taxon>
        <taxon>Pseudomonadati</taxon>
        <taxon>Pseudomonadota</taxon>
        <taxon>Alphaproteobacteria</taxon>
        <taxon>Hyphomicrobiales</taxon>
        <taxon>Rhizobiaceae</taxon>
        <taxon>Sinorhizobium/Ensifer group</taxon>
        <taxon>Sinorhizobium</taxon>
    </lineage>
</organism>
<gene>
    <name evidence="5" type="ORF">O3W52_11140</name>
</gene>
<accession>A0ABT4KFD6</accession>
<comment type="cofactor">
    <cofactor evidence="1">
        <name>Fe(2+)</name>
        <dbReference type="ChEBI" id="CHEBI:29033"/>
    </cofactor>
</comment>
<dbReference type="PANTHER" id="PTHR13096">
    <property type="entry name" value="MINA53 MYC INDUCED NUCLEAR ANTIGEN"/>
    <property type="match status" value="1"/>
</dbReference>
<reference evidence="5" key="1">
    <citation type="submission" date="2022-10" db="EMBL/GenBank/DDBJ databases">
        <title>Whole genome sequencing of three plant growth promoting bacteria isolated from Vachellia tortilis subsp. raddiana in Morocco.</title>
        <authorList>
            <person name="Hnini M."/>
            <person name="Zouagui R."/>
            <person name="Zouagui H."/>
            <person name="Chemao Elfihri M.-W."/>
            <person name="Ibrahimi A."/>
            <person name="Sbabou L."/>
            <person name="Aurag J."/>
        </authorList>
    </citation>
    <scope>NUCLEOTIDE SEQUENCE</scope>
    <source>
        <strain evidence="5">LMR678</strain>
    </source>
</reference>